<protein>
    <recommendedName>
        <fullName evidence="1">SIS domain-containing protein</fullName>
    </recommendedName>
</protein>
<dbReference type="GO" id="GO:0097367">
    <property type="term" value="F:carbohydrate derivative binding"/>
    <property type="evidence" value="ECO:0007669"/>
    <property type="project" value="InterPro"/>
</dbReference>
<feature type="domain" description="SIS" evidence="1">
    <location>
        <begin position="31"/>
        <end position="203"/>
    </location>
</feature>
<dbReference type="InterPro" id="IPR050099">
    <property type="entry name" value="SIS_GmhA/DiaA_subfam"/>
</dbReference>
<dbReference type="Pfam" id="PF13580">
    <property type="entry name" value="SIS_2"/>
    <property type="match status" value="1"/>
</dbReference>
<dbReference type="InterPro" id="IPR046348">
    <property type="entry name" value="SIS_dom_sf"/>
</dbReference>
<dbReference type="EMBL" id="MHTK01000006">
    <property type="protein sequence ID" value="OHA59657.1"/>
    <property type="molecule type" value="Genomic_DNA"/>
</dbReference>
<dbReference type="InterPro" id="IPR001347">
    <property type="entry name" value="SIS_dom"/>
</dbReference>
<dbReference type="PROSITE" id="PS51464">
    <property type="entry name" value="SIS"/>
    <property type="match status" value="1"/>
</dbReference>
<dbReference type="STRING" id="1802439.A2589_02250"/>
<evidence type="ECO:0000313" key="3">
    <source>
        <dbReference type="Proteomes" id="UP000177838"/>
    </source>
</evidence>
<accession>A0A1G2QGM4</accession>
<evidence type="ECO:0000259" key="1">
    <source>
        <dbReference type="PROSITE" id="PS51464"/>
    </source>
</evidence>
<name>A0A1G2QGM4_9BACT</name>
<evidence type="ECO:0000313" key="2">
    <source>
        <dbReference type="EMBL" id="OHA59657.1"/>
    </source>
</evidence>
<comment type="caution">
    <text evidence="2">The sequence shown here is derived from an EMBL/GenBank/DDBJ whole genome shotgun (WGS) entry which is preliminary data.</text>
</comment>
<proteinExistence type="predicted"/>
<dbReference type="PANTHER" id="PTHR30390">
    <property type="entry name" value="SEDOHEPTULOSE 7-PHOSPHATE ISOMERASE / DNAA INITIATOR-ASSOCIATING FACTOR FOR REPLICATION INITIATION"/>
    <property type="match status" value="1"/>
</dbReference>
<dbReference type="Proteomes" id="UP000177838">
    <property type="component" value="Unassembled WGS sequence"/>
</dbReference>
<sequence length="209" mass="22366">MSSLSFIVSYLHESAELSLKLKEQEVQIEQAIDAIFKAWLAGAPVFIIGNGGSASTATHFAADLVKTVINNPDQRGVKALALVDNIPLVSASTNDWGWGEAYTAALQAYWQEGGIVIGFSVHGGSGGEAGGVWSQNLLKAMQYAKDHRGTAIGFSGFDGGAMKNLSDISIIAEVNSTPLVESFHVVLFHLITFRLKEMIADFYTKGSNK</sequence>
<dbReference type="InterPro" id="IPR035461">
    <property type="entry name" value="GmhA/DiaA"/>
</dbReference>
<reference evidence="2 3" key="1">
    <citation type="journal article" date="2016" name="Nat. Commun.">
        <title>Thousands of microbial genomes shed light on interconnected biogeochemical processes in an aquifer system.</title>
        <authorList>
            <person name="Anantharaman K."/>
            <person name="Brown C.T."/>
            <person name="Hug L.A."/>
            <person name="Sharon I."/>
            <person name="Castelle C.J."/>
            <person name="Probst A.J."/>
            <person name="Thomas B.C."/>
            <person name="Singh A."/>
            <person name="Wilkins M.J."/>
            <person name="Karaoz U."/>
            <person name="Brodie E.L."/>
            <person name="Williams K.H."/>
            <person name="Hubbard S.S."/>
            <person name="Banfield J.F."/>
        </authorList>
    </citation>
    <scope>NUCLEOTIDE SEQUENCE [LARGE SCALE GENOMIC DNA]</scope>
</reference>
<dbReference type="PANTHER" id="PTHR30390:SF8">
    <property type="entry name" value="SUGAR ISOMERASE (SIS)"/>
    <property type="match status" value="1"/>
</dbReference>
<dbReference type="SUPFAM" id="SSF53697">
    <property type="entry name" value="SIS domain"/>
    <property type="match status" value="1"/>
</dbReference>
<dbReference type="AlphaFoldDB" id="A0A1G2QGM4"/>
<dbReference type="GO" id="GO:1901135">
    <property type="term" value="P:carbohydrate derivative metabolic process"/>
    <property type="evidence" value="ECO:0007669"/>
    <property type="project" value="InterPro"/>
</dbReference>
<dbReference type="CDD" id="cd05006">
    <property type="entry name" value="SIS_GmhA"/>
    <property type="match status" value="1"/>
</dbReference>
<gene>
    <name evidence="2" type="ORF">A2589_02250</name>
</gene>
<organism evidence="2 3">
    <name type="scientific">Candidatus Vogelbacteria bacterium RIFOXYD1_FULL_46_19</name>
    <dbReference type="NCBI Taxonomy" id="1802439"/>
    <lineage>
        <taxon>Bacteria</taxon>
        <taxon>Candidatus Vogeliibacteriota</taxon>
    </lineage>
</organism>
<dbReference type="Gene3D" id="3.40.50.10490">
    <property type="entry name" value="Glucose-6-phosphate isomerase like protein, domain 1"/>
    <property type="match status" value="1"/>
</dbReference>